<feature type="domain" description="BTB" evidence="1">
    <location>
        <begin position="556"/>
        <end position="623"/>
    </location>
</feature>
<dbReference type="SMART" id="SM00225">
    <property type="entry name" value="BTB"/>
    <property type="match status" value="2"/>
</dbReference>
<gene>
    <name evidence="2" type="ORF">DGAL_LOCUS4264</name>
</gene>
<feature type="domain" description="BTB" evidence="1">
    <location>
        <begin position="176"/>
        <end position="243"/>
    </location>
</feature>
<dbReference type="Gene3D" id="3.30.710.10">
    <property type="entry name" value="Potassium Channel Kv1.1, Chain A"/>
    <property type="match status" value="2"/>
</dbReference>
<dbReference type="Pfam" id="PF00651">
    <property type="entry name" value="BTB"/>
    <property type="match status" value="2"/>
</dbReference>
<keyword evidence="3" id="KW-1185">Reference proteome</keyword>
<dbReference type="InterPro" id="IPR000210">
    <property type="entry name" value="BTB/POZ_dom"/>
</dbReference>
<proteinExistence type="predicted"/>
<reference evidence="2" key="1">
    <citation type="submission" date="2021-11" db="EMBL/GenBank/DDBJ databases">
        <authorList>
            <person name="Schell T."/>
        </authorList>
    </citation>
    <scope>NUCLEOTIDE SEQUENCE</scope>
    <source>
        <strain evidence="2">M5</strain>
    </source>
</reference>
<dbReference type="OrthoDB" id="624345at2759"/>
<comment type="caution">
    <text evidence="2">The sequence shown here is derived from an EMBL/GenBank/DDBJ whole genome shotgun (WGS) entry which is preliminary data.</text>
</comment>
<dbReference type="PANTHER" id="PTHR24413">
    <property type="entry name" value="SPECKLE-TYPE POZ PROTEIN"/>
    <property type="match status" value="1"/>
</dbReference>
<dbReference type="CDD" id="cd14733">
    <property type="entry name" value="BACK"/>
    <property type="match status" value="1"/>
</dbReference>
<dbReference type="CDD" id="cd18186">
    <property type="entry name" value="BTB_POZ_ZBTB_KLHL-like"/>
    <property type="match status" value="1"/>
</dbReference>
<dbReference type="Gene3D" id="1.25.40.420">
    <property type="match status" value="2"/>
</dbReference>
<dbReference type="EMBL" id="CAKKLH010000068">
    <property type="protein sequence ID" value="CAH0101892.1"/>
    <property type="molecule type" value="Genomic_DNA"/>
</dbReference>
<dbReference type="PROSITE" id="PS50097">
    <property type="entry name" value="BTB"/>
    <property type="match status" value="2"/>
</dbReference>
<name>A0A8J2RCT5_9CRUS</name>
<sequence length="730" mass="82705">MNVEMASAKQIRKGLYSITWHTSDSGEAASTSSNWSAVMFYGRHCIENRSEIEMVESCNLNYTLDNRGCGQQEVTLQMLAVNFFEDKSPSLSSGLDHLDEVVVLATYKGIQQKMDFKQSNLWITSFQFDQEDSNETGSFSFEILIDLYPGCVTIYKRGTQNVVNNLRNLWENKTLADVTFKCQGISMPAHASILSCSSPVLATLLQSDFQEKRERSVEIKDIKPKVFENFLRYLYTGEAFVKGENPADEDTEDLLVAAEKYLVESLKEECAVRLSKKINTGNALRYFVLAHLNNSPTLHRSTLNFIVENANQSAFRSRKTDWMQMVKNYPDLALQVIELLRHANVLEETFSKQFRLESQPDADVLGTKNAEPNRPISKDVIEKVTARKVTDGLFCISWEAKISLAGFDRTVKINDLTEFSESTGLDSFKLKHSKVLGVKDYLELIAVPTASAMTPFKIENSIHIQVSRNGDHDKMMYIGSQTKWIASWKVREPPSACKCFSPNFTICRQCEKTYPFEYCSVFEIMIFNSNDVLCLNRGVTAVLSHLSNLWEKKTLSDVEFKCQGKSIDAHTLIVASGSPVLAALFQNGFKENQERVVEIVDIKPNVFENLLCYIYTGRTTSLENGELQNDVEELFIAADRYDMESLKDKCAMRLSRDLSVDNVVYYLTLAHHYNSKSLYELTMDFMTTNAEAVVSGGNWSDLKDKYPDLTFKIQQHLISRLANAISGSFS</sequence>
<dbReference type="InterPro" id="IPR011333">
    <property type="entry name" value="SKP1/BTB/POZ_sf"/>
</dbReference>
<organism evidence="2 3">
    <name type="scientific">Daphnia galeata</name>
    <dbReference type="NCBI Taxonomy" id="27404"/>
    <lineage>
        <taxon>Eukaryota</taxon>
        <taxon>Metazoa</taxon>
        <taxon>Ecdysozoa</taxon>
        <taxon>Arthropoda</taxon>
        <taxon>Crustacea</taxon>
        <taxon>Branchiopoda</taxon>
        <taxon>Diplostraca</taxon>
        <taxon>Cladocera</taxon>
        <taxon>Anomopoda</taxon>
        <taxon>Daphniidae</taxon>
        <taxon>Daphnia</taxon>
    </lineage>
</organism>
<evidence type="ECO:0000313" key="3">
    <source>
        <dbReference type="Proteomes" id="UP000789390"/>
    </source>
</evidence>
<protein>
    <recommendedName>
        <fullName evidence="1">BTB domain-containing protein</fullName>
    </recommendedName>
</protein>
<dbReference type="SUPFAM" id="SSF54695">
    <property type="entry name" value="POZ domain"/>
    <property type="match status" value="2"/>
</dbReference>
<dbReference type="Proteomes" id="UP000789390">
    <property type="component" value="Unassembled WGS sequence"/>
</dbReference>
<evidence type="ECO:0000313" key="2">
    <source>
        <dbReference type="EMBL" id="CAH0101892.1"/>
    </source>
</evidence>
<accession>A0A8J2RCT5</accession>
<dbReference type="AlphaFoldDB" id="A0A8J2RCT5"/>
<evidence type="ECO:0000259" key="1">
    <source>
        <dbReference type="PROSITE" id="PS50097"/>
    </source>
</evidence>